<reference evidence="9" key="1">
    <citation type="submission" date="2022-01" db="EMBL/GenBank/DDBJ databases">
        <authorList>
            <person name="King R."/>
        </authorList>
    </citation>
    <scope>NUCLEOTIDE SEQUENCE</scope>
</reference>
<accession>A0A9P0HTU1</accession>
<keyword evidence="4" id="KW-0805">Transcription regulation</keyword>
<evidence type="ECO:0000313" key="9">
    <source>
        <dbReference type="EMBL" id="CAH1408167.1"/>
    </source>
</evidence>
<dbReference type="Pfam" id="PF11277">
    <property type="entry name" value="Med24_N"/>
    <property type="match status" value="1"/>
</dbReference>
<dbReference type="GO" id="GO:0060261">
    <property type="term" value="P:positive regulation of transcription initiation by RNA polymerase II"/>
    <property type="evidence" value="ECO:0007669"/>
    <property type="project" value="TreeGrafter"/>
</dbReference>
<dbReference type="EMBL" id="OV725083">
    <property type="protein sequence ID" value="CAH1408167.1"/>
    <property type="molecule type" value="Genomic_DNA"/>
</dbReference>
<organism evidence="9 10">
    <name type="scientific">Nezara viridula</name>
    <name type="common">Southern green stink bug</name>
    <name type="synonym">Cimex viridulus</name>
    <dbReference type="NCBI Taxonomy" id="85310"/>
    <lineage>
        <taxon>Eukaryota</taxon>
        <taxon>Metazoa</taxon>
        <taxon>Ecdysozoa</taxon>
        <taxon>Arthropoda</taxon>
        <taxon>Hexapoda</taxon>
        <taxon>Insecta</taxon>
        <taxon>Pterygota</taxon>
        <taxon>Neoptera</taxon>
        <taxon>Paraneoptera</taxon>
        <taxon>Hemiptera</taxon>
        <taxon>Heteroptera</taxon>
        <taxon>Panheteroptera</taxon>
        <taxon>Pentatomomorpha</taxon>
        <taxon>Pentatomoidea</taxon>
        <taxon>Pentatomidae</taxon>
        <taxon>Pentatominae</taxon>
        <taxon>Nezara</taxon>
    </lineage>
</organism>
<keyword evidence="6" id="KW-0804">Transcription</keyword>
<dbReference type="PANTHER" id="PTHR12898:SF1">
    <property type="entry name" value="MEDIATOR OF RNA POLYMERASE II TRANSCRIPTION SUBUNIT 24"/>
    <property type="match status" value="1"/>
</dbReference>
<dbReference type="GO" id="GO:0003712">
    <property type="term" value="F:transcription coregulator activity"/>
    <property type="evidence" value="ECO:0007669"/>
    <property type="project" value="TreeGrafter"/>
</dbReference>
<keyword evidence="10" id="KW-1185">Reference proteome</keyword>
<evidence type="ECO:0000256" key="4">
    <source>
        <dbReference type="ARBA" id="ARBA00023015"/>
    </source>
</evidence>
<proteinExistence type="inferred from homology"/>
<evidence type="ECO:0000256" key="8">
    <source>
        <dbReference type="ARBA" id="ARBA00031960"/>
    </source>
</evidence>
<evidence type="ECO:0000256" key="1">
    <source>
        <dbReference type="ARBA" id="ARBA00004123"/>
    </source>
</evidence>
<evidence type="ECO:0000256" key="5">
    <source>
        <dbReference type="ARBA" id="ARBA00023159"/>
    </source>
</evidence>
<evidence type="ECO:0000256" key="3">
    <source>
        <dbReference type="ARBA" id="ARBA00019693"/>
    </source>
</evidence>
<evidence type="ECO:0000256" key="7">
    <source>
        <dbReference type="ARBA" id="ARBA00023242"/>
    </source>
</evidence>
<comment type="similarity">
    <text evidence="2">Belongs to the Mediator complex subunit 24 family.</text>
</comment>
<sequence length="988" mass="110088">MGVTMESSKVTSKTSSLKALLLRAWKERWSDLQWGIHIKTILPRGVSGDVYNLADCILQQALVGPGPNQLVMSYLKHSLSAQLVSYAAVLQRIAKYDGFHKPHCVNCLLEFIEGIQSGITCRGKPEEGILASAILSLAHWLLQCYHHAAISSPESHNDMLQKPASILGYMLNCDFLTAMLYLAKHDDKVLYSDVVRKCHEVEDVILQNPTLATVAPIQELLSKLCHLELGTTSLTNLNEREIDNTEPLTYCIQALLAIQVMLNPSVDTNELANQLRLLQRLKGYKIARLCCEIIRACLMSLNNVLGTNNEESKWGAFTFLKLPQILFALTGSNIISSSDGDYNEDVAQSIQLLLQFVPLIDLMDSPASSNCIEAILTELVKLKLLNEKQVLAYNQSREVVSCGLARMDINTSGGQNSGMAILKVIIRAQPTLQRILKTLDADYSKIQDALPNVLSQVLVGKSFELILSVAAVEGKLKTFVSKLIKFNECAKGGATARPVLFDMTFLMLCSIVQTNGSQVVFGGEEMRGEKSFIETWVEECMVERAHPKCPDLMLSQADQHVVDALLAQLKSPQPDFSAIGVSWDRICMSVPAATKEVVSAWELSLLSTADVKRILENMRQSMCCLPICASVWLCSYMQILPQDSLLKPMNMVQQFLTAVGNEEVPQQENFKERFYLMGQIIRKIQYDMHIATSSKLKVSPLSHSIVSREPMSDELGEIWSAVQDKGWLNVTATHALESLFITAGPQWFVMSLVKEVMKLRYKEELDKAVDLVLAVFHLDIETCTEILLMFVLPHYLHNIILNNQLMEPQCSALAKLCVYCIYAAWQYQGTSTPKRTFPTDMEEIEDLIPGKLLHLEDGVGGSAAVVSSVAISSQSKTDSPQIRPPLLKSLKFLFNFFSFVTEQTPYISQQTHFVFRFIELIVSCGKDEARPLLQHMPTTLVPSLVRALPDLFSTDLVLRLYDLNTTAGRKATASDLCLLRNLSLKPTV</sequence>
<protein>
    <recommendedName>
        <fullName evidence="3">Mediator of RNA polymerase II transcription subunit 24</fullName>
    </recommendedName>
    <alternativeName>
        <fullName evidence="8">Mediator complex subunit 24</fullName>
    </alternativeName>
</protein>
<dbReference type="AlphaFoldDB" id="A0A9P0HTU1"/>
<evidence type="ECO:0000313" key="10">
    <source>
        <dbReference type="Proteomes" id="UP001152798"/>
    </source>
</evidence>
<name>A0A9P0HTU1_NEZVI</name>
<dbReference type="OrthoDB" id="21216at2759"/>
<dbReference type="Proteomes" id="UP001152798">
    <property type="component" value="Chromosome 7"/>
</dbReference>
<keyword evidence="5" id="KW-0010">Activator</keyword>
<dbReference type="InterPro" id="IPR021429">
    <property type="entry name" value="Mediator_Med24"/>
</dbReference>
<dbReference type="GO" id="GO:0016592">
    <property type="term" value="C:mediator complex"/>
    <property type="evidence" value="ECO:0007669"/>
    <property type="project" value="InterPro"/>
</dbReference>
<dbReference type="PANTHER" id="PTHR12898">
    <property type="entry name" value="MEDIATOR OF RNA POLYMERASE II TRANSCRIPTION SUBUNIT 24"/>
    <property type="match status" value="1"/>
</dbReference>
<evidence type="ECO:0000256" key="6">
    <source>
        <dbReference type="ARBA" id="ARBA00023163"/>
    </source>
</evidence>
<comment type="subcellular location">
    <subcellularLocation>
        <location evidence="1">Nucleus</location>
    </subcellularLocation>
</comment>
<evidence type="ECO:0000256" key="2">
    <source>
        <dbReference type="ARBA" id="ARBA00007864"/>
    </source>
</evidence>
<keyword evidence="7" id="KW-0539">Nucleus</keyword>
<gene>
    <name evidence="9" type="ORF">NEZAVI_LOCUS15751</name>
</gene>